<dbReference type="RefSeq" id="WP_376859540.1">
    <property type="nucleotide sequence ID" value="NZ_JBHSLA010000002.1"/>
</dbReference>
<organism evidence="1 2">
    <name type="scientific">Bizionia hallyeonensis</name>
    <dbReference type="NCBI Taxonomy" id="1123757"/>
    <lineage>
        <taxon>Bacteria</taxon>
        <taxon>Pseudomonadati</taxon>
        <taxon>Bacteroidota</taxon>
        <taxon>Flavobacteriia</taxon>
        <taxon>Flavobacteriales</taxon>
        <taxon>Flavobacteriaceae</taxon>
        <taxon>Bizionia</taxon>
    </lineage>
</organism>
<evidence type="ECO:0000313" key="1">
    <source>
        <dbReference type="EMBL" id="MFC5195017.1"/>
    </source>
</evidence>
<dbReference type="Proteomes" id="UP001596162">
    <property type="component" value="Unassembled WGS sequence"/>
</dbReference>
<proteinExistence type="predicted"/>
<sequence length="171" mass="20149">MKNKIFMYLFIFALLLVVFQYVNSKRILDSYEGIIDKKVAHFERYAQKYNDTISGLRDQVLNLSEFSVMNTESALSYFEDRGYRVSELIPFIKDELYELNLVKGEEHPLIPYPALNGGKMMIDQIRVLNHKWIIANFTDGKYWGEILITYDLSEDEQLTFKVAEAFLYPFN</sequence>
<dbReference type="GO" id="GO:0016787">
    <property type="term" value="F:hydrolase activity"/>
    <property type="evidence" value="ECO:0007669"/>
    <property type="project" value="UniProtKB-KW"/>
</dbReference>
<evidence type="ECO:0000313" key="2">
    <source>
        <dbReference type="Proteomes" id="UP001596162"/>
    </source>
</evidence>
<dbReference type="EMBL" id="JBHSLA010000002">
    <property type="protein sequence ID" value="MFC5195017.1"/>
    <property type="molecule type" value="Genomic_DNA"/>
</dbReference>
<keyword evidence="1" id="KW-0378">Hydrolase</keyword>
<name>A0ABW0C478_9FLAO</name>
<protein>
    <submittedName>
        <fullName evidence="1">Hydrolase</fullName>
    </submittedName>
</protein>
<keyword evidence="2" id="KW-1185">Reference proteome</keyword>
<reference evidence="2" key="1">
    <citation type="journal article" date="2019" name="Int. J. Syst. Evol. Microbiol.">
        <title>The Global Catalogue of Microorganisms (GCM) 10K type strain sequencing project: providing services to taxonomists for standard genome sequencing and annotation.</title>
        <authorList>
            <consortium name="The Broad Institute Genomics Platform"/>
            <consortium name="The Broad Institute Genome Sequencing Center for Infectious Disease"/>
            <person name="Wu L."/>
            <person name="Ma J."/>
        </authorList>
    </citation>
    <scope>NUCLEOTIDE SEQUENCE [LARGE SCALE GENOMIC DNA]</scope>
    <source>
        <strain evidence="2">JCM 17978</strain>
    </source>
</reference>
<accession>A0ABW0C478</accession>
<gene>
    <name evidence="1" type="ORF">ACFPH8_06715</name>
</gene>
<comment type="caution">
    <text evidence="1">The sequence shown here is derived from an EMBL/GenBank/DDBJ whole genome shotgun (WGS) entry which is preliminary data.</text>
</comment>